<evidence type="ECO:0000313" key="3">
    <source>
        <dbReference type="Proteomes" id="UP001457282"/>
    </source>
</evidence>
<name>A0AAW1YIL2_RUBAR</name>
<dbReference type="Gene3D" id="3.60.10.10">
    <property type="entry name" value="Endonuclease/exonuclease/phosphatase"/>
    <property type="match status" value="1"/>
</dbReference>
<comment type="caution">
    <text evidence="2">The sequence shown here is derived from an EMBL/GenBank/DDBJ whole genome shotgun (WGS) entry which is preliminary data.</text>
</comment>
<accession>A0AAW1YIL2</accession>
<reference evidence="2 3" key="1">
    <citation type="journal article" date="2023" name="G3 (Bethesda)">
        <title>A chromosome-length genome assembly and annotation of blackberry (Rubus argutus, cv. 'Hillquist').</title>
        <authorList>
            <person name="Bruna T."/>
            <person name="Aryal R."/>
            <person name="Dudchenko O."/>
            <person name="Sargent D.J."/>
            <person name="Mead D."/>
            <person name="Buti M."/>
            <person name="Cavallini A."/>
            <person name="Hytonen T."/>
            <person name="Andres J."/>
            <person name="Pham M."/>
            <person name="Weisz D."/>
            <person name="Mascagni F."/>
            <person name="Usai G."/>
            <person name="Natali L."/>
            <person name="Bassil N."/>
            <person name="Fernandez G.E."/>
            <person name="Lomsadze A."/>
            <person name="Armour M."/>
            <person name="Olukolu B."/>
            <person name="Poorten T."/>
            <person name="Britton C."/>
            <person name="Davik J."/>
            <person name="Ashrafi H."/>
            <person name="Aiden E.L."/>
            <person name="Borodovsky M."/>
            <person name="Worthington M."/>
        </authorList>
    </citation>
    <scope>NUCLEOTIDE SEQUENCE [LARGE SCALE GENOMIC DNA]</scope>
    <source>
        <strain evidence="2">PI 553951</strain>
    </source>
</reference>
<protein>
    <recommendedName>
        <fullName evidence="1">Endonuclease/exonuclease/phosphatase domain-containing protein</fullName>
    </recommendedName>
</protein>
<keyword evidence="3" id="KW-1185">Reference proteome</keyword>
<dbReference type="EMBL" id="JBEDUW010000001">
    <property type="protein sequence ID" value="KAK9948392.1"/>
    <property type="molecule type" value="Genomic_DNA"/>
</dbReference>
<evidence type="ECO:0000259" key="1">
    <source>
        <dbReference type="Pfam" id="PF03372"/>
    </source>
</evidence>
<evidence type="ECO:0000313" key="2">
    <source>
        <dbReference type="EMBL" id="KAK9948392.1"/>
    </source>
</evidence>
<dbReference type="SUPFAM" id="SSF56219">
    <property type="entry name" value="DNase I-like"/>
    <property type="match status" value="1"/>
</dbReference>
<dbReference type="GO" id="GO:0003824">
    <property type="term" value="F:catalytic activity"/>
    <property type="evidence" value="ECO:0007669"/>
    <property type="project" value="InterPro"/>
</dbReference>
<dbReference type="PANTHER" id="PTHR35218:SF9">
    <property type="entry name" value="ENDONUCLEASE_EXONUCLEASE_PHOSPHATASE DOMAIN-CONTAINING PROTEIN"/>
    <property type="match status" value="1"/>
</dbReference>
<feature type="domain" description="Endonuclease/exonuclease/phosphatase" evidence="1">
    <location>
        <begin position="6"/>
        <end position="67"/>
    </location>
</feature>
<dbReference type="InterPro" id="IPR005135">
    <property type="entry name" value="Endo/exonuclease/phosphatase"/>
</dbReference>
<dbReference type="PANTHER" id="PTHR35218">
    <property type="entry name" value="RNASE H DOMAIN-CONTAINING PROTEIN"/>
    <property type="match status" value="1"/>
</dbReference>
<sequence>MKLFCWNVQGLGRPRTLRALRNLLKEKTPDLVFLMETRMVDTQIANLATDVGLSNFIVVSREGLGGGFGFVVEI</sequence>
<proteinExistence type="predicted"/>
<gene>
    <name evidence="2" type="ORF">M0R45_003972</name>
</gene>
<dbReference type="InterPro" id="IPR036691">
    <property type="entry name" value="Endo/exonu/phosph_ase_sf"/>
</dbReference>
<dbReference type="Pfam" id="PF03372">
    <property type="entry name" value="Exo_endo_phos"/>
    <property type="match status" value="1"/>
</dbReference>
<dbReference type="Proteomes" id="UP001457282">
    <property type="component" value="Unassembled WGS sequence"/>
</dbReference>
<organism evidence="2 3">
    <name type="scientific">Rubus argutus</name>
    <name type="common">Southern blackberry</name>
    <dbReference type="NCBI Taxonomy" id="59490"/>
    <lineage>
        <taxon>Eukaryota</taxon>
        <taxon>Viridiplantae</taxon>
        <taxon>Streptophyta</taxon>
        <taxon>Embryophyta</taxon>
        <taxon>Tracheophyta</taxon>
        <taxon>Spermatophyta</taxon>
        <taxon>Magnoliopsida</taxon>
        <taxon>eudicotyledons</taxon>
        <taxon>Gunneridae</taxon>
        <taxon>Pentapetalae</taxon>
        <taxon>rosids</taxon>
        <taxon>fabids</taxon>
        <taxon>Rosales</taxon>
        <taxon>Rosaceae</taxon>
        <taxon>Rosoideae</taxon>
        <taxon>Rosoideae incertae sedis</taxon>
        <taxon>Rubus</taxon>
    </lineage>
</organism>
<dbReference type="AlphaFoldDB" id="A0AAW1YIL2"/>